<reference evidence="2" key="1">
    <citation type="journal article" date="2013" name="Science">
        <title>Comparative analysis of bat genomes provides insight into the evolution of flight and immunity.</title>
        <authorList>
            <person name="Zhang G."/>
            <person name="Cowled C."/>
            <person name="Shi Z."/>
            <person name="Huang Z."/>
            <person name="Bishop-Lilly K.A."/>
            <person name="Fang X."/>
            <person name="Wynne J.W."/>
            <person name="Xiong Z."/>
            <person name="Baker M.L."/>
            <person name="Zhao W."/>
            <person name="Tachedjian M."/>
            <person name="Zhu Y."/>
            <person name="Zhou P."/>
            <person name="Jiang X."/>
            <person name="Ng J."/>
            <person name="Yang L."/>
            <person name="Wu L."/>
            <person name="Xiao J."/>
            <person name="Feng Y."/>
            <person name="Chen Y."/>
            <person name="Sun X."/>
            <person name="Zhang Y."/>
            <person name="Marsh G.A."/>
            <person name="Crameri G."/>
            <person name="Broder C.C."/>
            <person name="Frey K.G."/>
            <person name="Wang L.F."/>
            <person name="Wang J."/>
        </authorList>
    </citation>
    <scope>NUCLEOTIDE SEQUENCE [LARGE SCALE GENOMIC DNA]</scope>
</reference>
<evidence type="ECO:0000313" key="2">
    <source>
        <dbReference type="Proteomes" id="UP000010556"/>
    </source>
</evidence>
<dbReference type="AlphaFoldDB" id="L5M2E7"/>
<gene>
    <name evidence="1" type="ORF">MDA_GLEAN10018033</name>
</gene>
<accession>L5M2E7</accession>
<protein>
    <submittedName>
        <fullName evidence="1">Uncharacterized protein</fullName>
    </submittedName>
</protein>
<dbReference type="Proteomes" id="UP000010556">
    <property type="component" value="Unassembled WGS sequence"/>
</dbReference>
<proteinExistence type="predicted"/>
<organism evidence="1 2">
    <name type="scientific">Myotis davidii</name>
    <name type="common">David's myotis</name>
    <dbReference type="NCBI Taxonomy" id="225400"/>
    <lineage>
        <taxon>Eukaryota</taxon>
        <taxon>Metazoa</taxon>
        <taxon>Chordata</taxon>
        <taxon>Craniata</taxon>
        <taxon>Vertebrata</taxon>
        <taxon>Euteleostomi</taxon>
        <taxon>Mammalia</taxon>
        <taxon>Eutheria</taxon>
        <taxon>Laurasiatheria</taxon>
        <taxon>Chiroptera</taxon>
        <taxon>Yangochiroptera</taxon>
        <taxon>Vespertilionidae</taxon>
        <taxon>Myotis</taxon>
    </lineage>
</organism>
<keyword evidence="2" id="KW-1185">Reference proteome</keyword>
<sequence>MSIRTPPSRTTFFRRLSAPRFIVFSELILHELKRQGRLANPSAANCDHLVQGLGALALTLVCSHPAGLLRLRHAREDPVEELGQVRCRLGQTYRQQAQNPARPSPWPPPPAWPQQFPAHLSLSSGDRFPIPERAPSFASATQPLDPVLISVDF</sequence>
<dbReference type="EMBL" id="KB104985">
    <property type="protein sequence ID" value="ELK32839.1"/>
    <property type="molecule type" value="Genomic_DNA"/>
</dbReference>
<evidence type="ECO:0000313" key="1">
    <source>
        <dbReference type="EMBL" id="ELK32839.1"/>
    </source>
</evidence>
<name>L5M2E7_MYODS</name>